<keyword evidence="6" id="KW-0547">Nucleotide-binding</keyword>
<comment type="cofactor">
    <cofactor evidence="2">
        <name>Mg(2+)</name>
        <dbReference type="ChEBI" id="CHEBI:18420"/>
    </cofactor>
</comment>
<dbReference type="PROSITE" id="PS50880">
    <property type="entry name" value="TOPRIM"/>
    <property type="match status" value="1"/>
</dbReference>
<dbReference type="SUPFAM" id="SSF54211">
    <property type="entry name" value="Ribosomal protein S5 domain 2-like"/>
    <property type="match status" value="1"/>
</dbReference>
<keyword evidence="14" id="KW-1185">Reference proteome</keyword>
<evidence type="ECO:0000256" key="8">
    <source>
        <dbReference type="ARBA" id="ARBA00022842"/>
    </source>
</evidence>
<dbReference type="CDD" id="cd16928">
    <property type="entry name" value="HATPase_GyrB-like"/>
    <property type="match status" value="1"/>
</dbReference>
<dbReference type="PANTHER" id="PTHR45866">
    <property type="entry name" value="DNA GYRASE/TOPOISOMERASE SUBUNIT B"/>
    <property type="match status" value="1"/>
</dbReference>
<proteinExistence type="inferred from homology"/>
<dbReference type="InterPro" id="IPR006171">
    <property type="entry name" value="TOPRIM_dom"/>
</dbReference>
<comment type="similarity">
    <text evidence="3">Belongs to the type II topoisomerase GyrB family.</text>
</comment>
<keyword evidence="5" id="KW-0479">Metal-binding</keyword>
<evidence type="ECO:0000256" key="6">
    <source>
        <dbReference type="ARBA" id="ARBA00022741"/>
    </source>
</evidence>
<dbReference type="PROSITE" id="PS00177">
    <property type="entry name" value="TOPOISOMERASE_II"/>
    <property type="match status" value="1"/>
</dbReference>
<dbReference type="Pfam" id="PF01751">
    <property type="entry name" value="Toprim"/>
    <property type="match status" value="1"/>
</dbReference>
<dbReference type="Pfam" id="PF00986">
    <property type="entry name" value="DNA_gyraseB_C"/>
    <property type="match status" value="1"/>
</dbReference>
<evidence type="ECO:0000256" key="4">
    <source>
        <dbReference type="ARBA" id="ARBA00012895"/>
    </source>
</evidence>
<evidence type="ECO:0000313" key="13">
    <source>
        <dbReference type="EMBL" id="MDQ0513806.1"/>
    </source>
</evidence>
<evidence type="ECO:0000256" key="2">
    <source>
        <dbReference type="ARBA" id="ARBA00001946"/>
    </source>
</evidence>
<dbReference type="Proteomes" id="UP001240643">
    <property type="component" value="Unassembled WGS sequence"/>
</dbReference>
<sequence>MTDRKKLELEENKTNYNDDSIDVLEGLEPVRMRPGMYIGSTDVVGLHQMVWEIIDNSVDEAVGGFANEITVTLKPDRFVSVEDNGRGIPVGIKKEFNISTLEVVLTKLHAGGKFNNDSYKVSGGTHGVGASCVTALSTWLEANVYRDGNHYQAVFVDGGNTQQPTKIINQNIGLKTGTKISWRADYSIIEDNEYNPEWIKEKLKRLAYLNKGVKFNFIDENNEENKSWLYEKGIVDWVKELNQSRNPVEKLIISGEKEGQILNRKEEKVNIKVNIAFQYVNMIDEPIIYCFSNNIFNDNGGTHDDGFKNGLLKVLRKFMLEEKLIKERADLVKADVFIPLTAIVALYYATPMYQGQTKNRLISPEVSKFVQDVTEEVFERFLNENPADKKVILNRVKEQRESRLRYENFKSVERKNLLNSFASLPGKLADCATKDPEISELYIVEGDSAGGSAKNGREREFQAILPLRGKVLNTERMNVIQTLSNSEIQSLLAAIGCSFKEQFDISKLRYNKIIIMTDADIDGSHIRILLLTFFYRYMRKLIEDGHVYIAQPPLYRVSYVKKNIYLTDDAALEEYKLNNPNANFEVSRFKGLGEMSPEQLWETTMDPSTRTLLRVNVEDAMIADQTFLTLMGNNGEARKEFILKNAKAIKNLDI</sequence>
<dbReference type="InterPro" id="IPR013760">
    <property type="entry name" value="Topo_IIA-like_dom_sf"/>
</dbReference>
<dbReference type="CDD" id="cd03366">
    <property type="entry name" value="TOPRIM_TopoIIA_GyrB"/>
    <property type="match status" value="1"/>
</dbReference>
<gene>
    <name evidence="13" type="ORF">J2Z62_000244</name>
</gene>
<evidence type="ECO:0000256" key="3">
    <source>
        <dbReference type="ARBA" id="ARBA00010708"/>
    </source>
</evidence>
<dbReference type="InterPro" id="IPR036890">
    <property type="entry name" value="HATPase_C_sf"/>
</dbReference>
<dbReference type="InterPro" id="IPR014721">
    <property type="entry name" value="Ribsml_uS5_D2-typ_fold_subgr"/>
</dbReference>
<dbReference type="SUPFAM" id="SSF55874">
    <property type="entry name" value="ATPase domain of HSP90 chaperone/DNA topoisomerase II/histidine kinase"/>
    <property type="match status" value="1"/>
</dbReference>
<accession>A0ABU0LYM1</accession>
<dbReference type="RefSeq" id="WP_256547496.1">
    <property type="nucleotide sequence ID" value="NZ_CP101809.1"/>
</dbReference>
<evidence type="ECO:0000256" key="10">
    <source>
        <dbReference type="ARBA" id="ARBA00023125"/>
    </source>
</evidence>
<dbReference type="SMART" id="SM00387">
    <property type="entry name" value="HATPase_c"/>
    <property type="match status" value="1"/>
</dbReference>
<evidence type="ECO:0000313" key="14">
    <source>
        <dbReference type="Proteomes" id="UP001240643"/>
    </source>
</evidence>
<name>A0ABU0LYM1_9BACT</name>
<evidence type="ECO:0000256" key="7">
    <source>
        <dbReference type="ARBA" id="ARBA00022840"/>
    </source>
</evidence>
<comment type="catalytic activity">
    <reaction evidence="1">
        <text>ATP-dependent breakage, passage and rejoining of double-stranded DNA.</text>
        <dbReference type="EC" id="5.6.2.2"/>
    </reaction>
</comment>
<dbReference type="InterPro" id="IPR000565">
    <property type="entry name" value="Topo_IIA_B"/>
</dbReference>
<dbReference type="InterPro" id="IPR034160">
    <property type="entry name" value="TOPRIM_GyrB"/>
</dbReference>
<dbReference type="InterPro" id="IPR003594">
    <property type="entry name" value="HATPase_dom"/>
</dbReference>
<dbReference type="PRINTS" id="PR01159">
    <property type="entry name" value="DNAGYRASEB"/>
</dbReference>
<evidence type="ECO:0000259" key="12">
    <source>
        <dbReference type="PROSITE" id="PS50880"/>
    </source>
</evidence>
<dbReference type="GO" id="GO:0003918">
    <property type="term" value="F:DNA topoisomerase type II (double strand cut, ATP-hydrolyzing) activity"/>
    <property type="evidence" value="ECO:0007669"/>
    <property type="project" value="UniProtKB-EC"/>
</dbReference>
<dbReference type="Gene3D" id="3.30.230.10">
    <property type="match status" value="1"/>
</dbReference>
<evidence type="ECO:0000256" key="9">
    <source>
        <dbReference type="ARBA" id="ARBA00023029"/>
    </source>
</evidence>
<dbReference type="NCBIfam" id="NF004189">
    <property type="entry name" value="PRK05644.1"/>
    <property type="match status" value="1"/>
</dbReference>
<dbReference type="InterPro" id="IPR013759">
    <property type="entry name" value="Topo_IIA_B_C"/>
</dbReference>
<dbReference type="SUPFAM" id="SSF56719">
    <property type="entry name" value="Type II DNA topoisomerase"/>
    <property type="match status" value="1"/>
</dbReference>
<reference evidence="13" key="1">
    <citation type="submission" date="2023-07" db="EMBL/GenBank/DDBJ databases">
        <title>Genomic Encyclopedia of Type Strains, Phase IV (KMG-IV): sequencing the most valuable type-strain genomes for metagenomic binning, comparative biology and taxonomic classification.</title>
        <authorList>
            <person name="Goeker M."/>
        </authorList>
    </citation>
    <scope>NUCLEOTIDE SEQUENCE [LARGE SCALE GENOMIC DNA]</scope>
    <source>
        <strain evidence="13">DSM 21204</strain>
    </source>
</reference>
<dbReference type="InterPro" id="IPR002288">
    <property type="entry name" value="DNA_gyrase_B_C"/>
</dbReference>
<keyword evidence="10" id="KW-0238">DNA-binding</keyword>
<dbReference type="EMBL" id="JAUSWO010000001">
    <property type="protein sequence ID" value="MDQ0513806.1"/>
    <property type="molecule type" value="Genomic_DNA"/>
</dbReference>
<comment type="caution">
    <text evidence="13">The sequence shown here is derived from an EMBL/GenBank/DDBJ whole genome shotgun (WGS) entry which is preliminary data.</text>
</comment>
<keyword evidence="11 13" id="KW-0413">Isomerase</keyword>
<dbReference type="PRINTS" id="PR00418">
    <property type="entry name" value="TPI2FAMILY"/>
</dbReference>
<dbReference type="InterPro" id="IPR018522">
    <property type="entry name" value="TopoIIA_CS"/>
</dbReference>
<evidence type="ECO:0000256" key="5">
    <source>
        <dbReference type="ARBA" id="ARBA00022723"/>
    </source>
</evidence>
<keyword evidence="8" id="KW-0460">Magnesium</keyword>
<dbReference type="Gene3D" id="3.40.50.670">
    <property type="match status" value="1"/>
</dbReference>
<dbReference type="Pfam" id="PF02518">
    <property type="entry name" value="HATPase_c"/>
    <property type="match status" value="1"/>
</dbReference>
<dbReference type="EC" id="5.6.2.2" evidence="4"/>
<evidence type="ECO:0000256" key="11">
    <source>
        <dbReference type="ARBA" id="ARBA00023235"/>
    </source>
</evidence>
<dbReference type="SMART" id="SM00433">
    <property type="entry name" value="TOP2c"/>
    <property type="match status" value="1"/>
</dbReference>
<dbReference type="InterPro" id="IPR001241">
    <property type="entry name" value="Topo_IIA"/>
</dbReference>
<keyword evidence="9" id="KW-0799">Topoisomerase</keyword>
<protein>
    <recommendedName>
        <fullName evidence="4">DNA topoisomerase (ATP-hydrolyzing)</fullName>
        <ecNumber evidence="4">5.6.2.2</ecNumber>
    </recommendedName>
</protein>
<evidence type="ECO:0000256" key="1">
    <source>
        <dbReference type="ARBA" id="ARBA00000185"/>
    </source>
</evidence>
<organism evidence="13 14">
    <name type="scientific">Mycoplasmoides fastidiosum</name>
    <dbReference type="NCBI Taxonomy" id="92758"/>
    <lineage>
        <taxon>Bacteria</taxon>
        <taxon>Bacillati</taxon>
        <taxon>Mycoplasmatota</taxon>
        <taxon>Mycoplasmoidales</taxon>
        <taxon>Mycoplasmoidaceae</taxon>
        <taxon>Mycoplasmoides</taxon>
    </lineage>
</organism>
<dbReference type="InterPro" id="IPR013506">
    <property type="entry name" value="Topo_IIA_bsu_dom2"/>
</dbReference>
<keyword evidence="7" id="KW-0067">ATP-binding</keyword>
<dbReference type="InterPro" id="IPR020568">
    <property type="entry name" value="Ribosomal_Su5_D2-typ_SF"/>
</dbReference>
<feature type="domain" description="Toprim" evidence="12">
    <location>
        <begin position="439"/>
        <end position="553"/>
    </location>
</feature>
<dbReference type="PANTHER" id="PTHR45866:SF1">
    <property type="entry name" value="DNA GYRASE SUBUNIT B, MITOCHONDRIAL"/>
    <property type="match status" value="1"/>
</dbReference>
<dbReference type="Gene3D" id="3.30.565.10">
    <property type="entry name" value="Histidine kinase-like ATPase, C-terminal domain"/>
    <property type="match status" value="1"/>
</dbReference>
<dbReference type="Pfam" id="PF00204">
    <property type="entry name" value="DNA_gyraseB"/>
    <property type="match status" value="1"/>
</dbReference>